<evidence type="ECO:0000313" key="1">
    <source>
        <dbReference type="EMBL" id="BBO87515.1"/>
    </source>
</evidence>
<dbReference type="SUPFAM" id="SSF57783">
    <property type="entry name" value="Zinc beta-ribbon"/>
    <property type="match status" value="1"/>
</dbReference>
<proteinExistence type="predicted"/>
<accession>A0A5K8A4P3</accession>
<protein>
    <recommendedName>
        <fullName evidence="3">Zinc finger CHC2-type domain-containing protein</fullName>
    </recommendedName>
</protein>
<dbReference type="GO" id="GO:0008270">
    <property type="term" value="F:zinc ion binding"/>
    <property type="evidence" value="ECO:0007669"/>
    <property type="project" value="InterPro"/>
</dbReference>
<dbReference type="EMBL" id="AP021879">
    <property type="protein sequence ID" value="BBO87515.1"/>
    <property type="molecule type" value="Genomic_DNA"/>
</dbReference>
<dbReference type="AlphaFoldDB" id="A0A5K8A4P3"/>
<dbReference type="GO" id="GO:0003677">
    <property type="term" value="F:DNA binding"/>
    <property type="evidence" value="ECO:0007669"/>
    <property type="project" value="InterPro"/>
</dbReference>
<reference evidence="1 2" key="1">
    <citation type="submission" date="2019-11" db="EMBL/GenBank/DDBJ databases">
        <title>Comparative genomics of hydrocarbon-degrading Desulfosarcina strains.</title>
        <authorList>
            <person name="Watanabe M."/>
            <person name="Kojima H."/>
            <person name="Fukui M."/>
        </authorList>
    </citation>
    <scope>NUCLEOTIDE SEQUENCE [LARGE SCALE GENOMIC DNA]</scope>
    <source>
        <strain evidence="2">oXyS1</strain>
    </source>
</reference>
<keyword evidence="2" id="KW-1185">Reference proteome</keyword>
<evidence type="ECO:0000313" key="2">
    <source>
        <dbReference type="Proteomes" id="UP000422108"/>
    </source>
</evidence>
<evidence type="ECO:0008006" key="3">
    <source>
        <dbReference type="Google" id="ProtNLM"/>
    </source>
</evidence>
<dbReference type="Gene3D" id="3.90.580.10">
    <property type="entry name" value="Zinc finger, CHC2-type domain"/>
    <property type="match status" value="1"/>
</dbReference>
<dbReference type="InterPro" id="IPR036977">
    <property type="entry name" value="DNA_primase_Znf_CHC2"/>
</dbReference>
<gene>
    <name evidence="1" type="ORF">DSCOOX_06950</name>
</gene>
<name>A0A5K8A4P3_9BACT</name>
<sequence length="97" mass="11283">MPNHYAASLLRNLRNRILIDAVIVDMLRMDIRPDETQLRFRCPLCGHFHTATNSKTNLARCFDCEKNFNPIDLVIAVTHCSFVDAVERLKKRSHWMG</sequence>
<dbReference type="RefSeq" id="WP_155308965.1">
    <property type="nucleotide sequence ID" value="NZ_AP021879.1"/>
</dbReference>
<dbReference type="Proteomes" id="UP000422108">
    <property type="component" value="Chromosome"/>
</dbReference>
<dbReference type="GO" id="GO:0006260">
    <property type="term" value="P:DNA replication"/>
    <property type="evidence" value="ECO:0007669"/>
    <property type="project" value="InterPro"/>
</dbReference>
<organism evidence="1 2">
    <name type="scientific">Desulfosarcina ovata subsp. ovata</name>
    <dbReference type="NCBI Taxonomy" id="2752305"/>
    <lineage>
        <taxon>Bacteria</taxon>
        <taxon>Pseudomonadati</taxon>
        <taxon>Thermodesulfobacteriota</taxon>
        <taxon>Desulfobacteria</taxon>
        <taxon>Desulfobacterales</taxon>
        <taxon>Desulfosarcinaceae</taxon>
        <taxon>Desulfosarcina</taxon>
    </lineage>
</organism>